<protein>
    <submittedName>
        <fullName evidence="6">SAM-dependent methyltransferase</fullName>
    </submittedName>
</protein>
<dbReference type="RefSeq" id="WP_109092939.1">
    <property type="nucleotide sequence ID" value="NZ_QETB01000001.1"/>
</dbReference>
<reference evidence="7" key="1">
    <citation type="submission" date="2018-05" db="EMBL/GenBank/DDBJ databases">
        <authorList>
            <person name="Li Y."/>
        </authorList>
    </citation>
    <scope>NUCLEOTIDE SEQUENCE [LARGE SCALE GENOMIC DNA]</scope>
    <source>
        <strain evidence="7">sk1b4</strain>
    </source>
</reference>
<keyword evidence="2 6" id="KW-0489">Methyltransferase</keyword>
<dbReference type="InterPro" id="IPR050723">
    <property type="entry name" value="CFA/CMAS"/>
</dbReference>
<accession>A0A2V1KDM5</accession>
<proteinExistence type="inferred from homology"/>
<dbReference type="GO" id="GO:0008168">
    <property type="term" value="F:methyltransferase activity"/>
    <property type="evidence" value="ECO:0007669"/>
    <property type="project" value="UniProtKB-KW"/>
</dbReference>
<dbReference type="InterPro" id="IPR029063">
    <property type="entry name" value="SAM-dependent_MTases_sf"/>
</dbReference>
<sequence>MPDNEAKPMTIAQIVEAVTHPPLPARIIAYDGSATGPEDAEFALHLVSPRGLRYLASAPNDLGAARAYVSGELTASGVHPANPYPAFEALASLSDSFHAPSRQDALRITKSIGAKGFLPPKPPESEQQPAWERILHGVIPHSEEGDSETVTSHYDRSNEFFAKVLGPSMTYTCACFPEAETTLEEAQVNKLRLVLDKLDLAAGDRLLDIGCGWGSLLVAAAHRGIRAIGVTLSPPQAEWANDWIAREGLSDLAEARVMDYREVKEKDFDGVASLGMMEHVGVAHYDEYFAKMYSLLRPGGRLLNHQITRRDSKQGQHAGKFINRYVFPDGELAAPGVVMTHLGDAGLEIIHEESLRQHYALTLQHWCENLEANWDECMKEAGRETALLWGLYMSGARYSFETNSLQIHQFLAVRPGEDSLGHWYPLRPWWDA</sequence>
<dbReference type="PANTHER" id="PTHR43667">
    <property type="entry name" value="CYCLOPROPANE-FATTY-ACYL-PHOSPHOLIPID SYNTHASE"/>
    <property type="match status" value="1"/>
</dbReference>
<comment type="caution">
    <text evidence="6">The sequence shown here is derived from an EMBL/GenBank/DDBJ whole genome shotgun (WGS) entry which is preliminary data.</text>
</comment>
<dbReference type="InterPro" id="IPR003333">
    <property type="entry name" value="CMAS"/>
</dbReference>
<keyword evidence="7" id="KW-1185">Reference proteome</keyword>
<evidence type="ECO:0000256" key="2">
    <source>
        <dbReference type="ARBA" id="ARBA00022603"/>
    </source>
</evidence>
<evidence type="ECO:0000256" key="5">
    <source>
        <dbReference type="ARBA" id="ARBA00023098"/>
    </source>
</evidence>
<dbReference type="GO" id="GO:0008610">
    <property type="term" value="P:lipid biosynthetic process"/>
    <property type="evidence" value="ECO:0007669"/>
    <property type="project" value="InterPro"/>
</dbReference>
<dbReference type="GO" id="GO:0032259">
    <property type="term" value="P:methylation"/>
    <property type="evidence" value="ECO:0007669"/>
    <property type="project" value="UniProtKB-KW"/>
</dbReference>
<gene>
    <name evidence="6" type="ORF">DD236_03405</name>
</gene>
<keyword evidence="4" id="KW-0949">S-adenosyl-L-methionine</keyword>
<organism evidence="6 7">
    <name type="scientific">Ancrocorticia populi</name>
    <dbReference type="NCBI Taxonomy" id="2175228"/>
    <lineage>
        <taxon>Bacteria</taxon>
        <taxon>Bacillati</taxon>
        <taxon>Actinomycetota</taxon>
        <taxon>Actinomycetes</taxon>
        <taxon>Actinomycetales</taxon>
        <taxon>Actinomycetaceae</taxon>
        <taxon>Ancrocorticia</taxon>
    </lineage>
</organism>
<dbReference type="CDD" id="cd02440">
    <property type="entry name" value="AdoMet_MTases"/>
    <property type="match status" value="1"/>
</dbReference>
<dbReference type="PANTHER" id="PTHR43667:SF1">
    <property type="entry name" value="CYCLOPROPANE-FATTY-ACYL-PHOSPHOLIPID SYNTHASE"/>
    <property type="match status" value="1"/>
</dbReference>
<name>A0A2V1KDM5_9ACTO</name>
<dbReference type="OrthoDB" id="9782855at2"/>
<comment type="similarity">
    <text evidence="1">Belongs to the CFA/CMAS family.</text>
</comment>
<dbReference type="Pfam" id="PF02353">
    <property type="entry name" value="CMAS"/>
    <property type="match status" value="1"/>
</dbReference>
<evidence type="ECO:0000256" key="4">
    <source>
        <dbReference type="ARBA" id="ARBA00022691"/>
    </source>
</evidence>
<dbReference type="PIRSF" id="PIRSF003085">
    <property type="entry name" value="CMAS"/>
    <property type="match status" value="1"/>
</dbReference>
<evidence type="ECO:0000256" key="3">
    <source>
        <dbReference type="ARBA" id="ARBA00022679"/>
    </source>
</evidence>
<evidence type="ECO:0000313" key="6">
    <source>
        <dbReference type="EMBL" id="PWF27439.1"/>
    </source>
</evidence>
<dbReference type="Gene3D" id="3.40.50.150">
    <property type="entry name" value="Vaccinia Virus protein VP39"/>
    <property type="match status" value="1"/>
</dbReference>
<keyword evidence="5" id="KW-0443">Lipid metabolism</keyword>
<keyword evidence="3 6" id="KW-0808">Transferase</keyword>
<dbReference type="AlphaFoldDB" id="A0A2V1KDM5"/>
<dbReference type="Proteomes" id="UP000245283">
    <property type="component" value="Unassembled WGS sequence"/>
</dbReference>
<evidence type="ECO:0000313" key="7">
    <source>
        <dbReference type="Proteomes" id="UP000245283"/>
    </source>
</evidence>
<evidence type="ECO:0000256" key="1">
    <source>
        <dbReference type="ARBA" id="ARBA00010815"/>
    </source>
</evidence>
<dbReference type="SUPFAM" id="SSF53335">
    <property type="entry name" value="S-adenosyl-L-methionine-dependent methyltransferases"/>
    <property type="match status" value="1"/>
</dbReference>
<dbReference type="EMBL" id="QETB01000001">
    <property type="protein sequence ID" value="PWF27439.1"/>
    <property type="molecule type" value="Genomic_DNA"/>
</dbReference>